<evidence type="ECO:0000256" key="1">
    <source>
        <dbReference type="SAM" id="MobiDB-lite"/>
    </source>
</evidence>
<dbReference type="RefSeq" id="WP_141448147.1">
    <property type="nucleotide sequence ID" value="NZ_CP041217.1"/>
</dbReference>
<feature type="chain" id="PRO_5021486418" evidence="2">
    <location>
        <begin position="29"/>
        <end position="611"/>
    </location>
</feature>
<feature type="compositionally biased region" description="Low complexity" evidence="1">
    <location>
        <begin position="129"/>
        <end position="241"/>
    </location>
</feature>
<dbReference type="AlphaFoldDB" id="A0A4Y6UV50"/>
<name>A0A4Y6UV50_SACBS</name>
<keyword evidence="4" id="KW-1185">Reference proteome</keyword>
<evidence type="ECO:0000313" key="3">
    <source>
        <dbReference type="EMBL" id="QDH21602.1"/>
    </source>
</evidence>
<gene>
    <name evidence="3" type="ORF">FFV09_12565</name>
</gene>
<feature type="region of interest" description="Disordered" evidence="1">
    <location>
        <begin position="483"/>
        <end position="511"/>
    </location>
</feature>
<dbReference type="NCBIfam" id="NF033679">
    <property type="entry name" value="DNRLRE_dom"/>
    <property type="match status" value="1"/>
</dbReference>
<protein>
    <submittedName>
        <fullName evidence="3">DNRLRE domain-containing protein</fullName>
    </submittedName>
</protein>
<keyword evidence="2" id="KW-0732">Signal</keyword>
<proteinExistence type="predicted"/>
<organism evidence="3 4">
    <name type="scientific">Saccharibacillus brassicae</name>
    <dbReference type="NCBI Taxonomy" id="2583377"/>
    <lineage>
        <taxon>Bacteria</taxon>
        <taxon>Bacillati</taxon>
        <taxon>Bacillota</taxon>
        <taxon>Bacilli</taxon>
        <taxon>Bacillales</taxon>
        <taxon>Paenibacillaceae</taxon>
        <taxon>Saccharibacillus</taxon>
    </lineage>
</organism>
<feature type="region of interest" description="Disordered" evidence="1">
    <location>
        <begin position="108"/>
        <end position="241"/>
    </location>
</feature>
<accession>A0A4Y6UV50</accession>
<dbReference type="KEGG" id="saca:FFV09_12565"/>
<dbReference type="OrthoDB" id="1947745at2"/>
<dbReference type="EMBL" id="CP041217">
    <property type="protein sequence ID" value="QDH21602.1"/>
    <property type="molecule type" value="Genomic_DNA"/>
</dbReference>
<evidence type="ECO:0000256" key="2">
    <source>
        <dbReference type="SAM" id="SignalP"/>
    </source>
</evidence>
<dbReference type="Proteomes" id="UP000316968">
    <property type="component" value="Chromosome"/>
</dbReference>
<feature type="signal peptide" evidence="2">
    <location>
        <begin position="1"/>
        <end position="28"/>
    </location>
</feature>
<reference evidence="3 4" key="1">
    <citation type="submission" date="2019-06" db="EMBL/GenBank/DDBJ databases">
        <title>Saccharibacillus brassicae sp. nov., an endophytic bacterium isolated from Chinese cabbage seeds (Brassica pekinensis).</title>
        <authorList>
            <person name="Jiang L."/>
            <person name="Lee J."/>
            <person name="Kim S.W."/>
        </authorList>
    </citation>
    <scope>NUCLEOTIDE SEQUENCE [LARGE SCALE GENOMIC DNA]</scope>
    <source>
        <strain evidence="4">KCTC 43072 / ATSA2</strain>
    </source>
</reference>
<sequence>MRAKQKWLLSTLLVSSLGAQVVPHSALADPEPAKAPDETQIKNDKAAAAFIETPAEVVSEETADRTLYSKEYLMSDNSRETVLSAAPLHYRDDNGDYQDIRLSLTLEEVLPEKESAPTADVPADADSQPAESTESESTPTESTPTADSPAAAPEAASDAAKPEASALRSLSSASLAEPAAEAPSAEPAKETPAQPAPSADEPAAETPAAPQPAEDKPAPAAEEPQAPAAEPSSAPAAPSAEAGYTSATVPYTPSLHNAYAQGFSLGANGSTVGLVPVGAQDAQADVSQSASGQLSYANVWNSTDANLALAASGVEQTLNLASADAPATFRFEVQGPLGADLTSGSLAVSPAWLTDANGQRREARQTLREESGVRYLDVEADHRDLAYPVELHTGIMLQTTAQTATVTAEPSESAEASAGMRTFARSAPKPLDRRTYLQFDLSGLPEDAAIREAYLTSATGGEAGNPDTLRVLRAVEPWNEATLTSDEQPRTALRADGASYGKLRTDESGQPRIDLDPDLITRWLTDEQPNYGVQIDSAGEPTSFAEAPQLHIRHGGDAVSTLSAAGTPMQFQYFYDDQSRLQYILFSSGERINFTYDTNGNLIKREYVQGF</sequence>
<evidence type="ECO:0000313" key="4">
    <source>
        <dbReference type="Proteomes" id="UP000316968"/>
    </source>
</evidence>